<dbReference type="InterPro" id="IPR004365">
    <property type="entry name" value="NA-bd_OB_tRNA"/>
</dbReference>
<dbReference type="GO" id="GO:0000287">
    <property type="term" value="F:magnesium ion binding"/>
    <property type="evidence" value="ECO:0007669"/>
    <property type="project" value="UniProtKB-UniRule"/>
</dbReference>
<dbReference type="Proteomes" id="UP000283387">
    <property type="component" value="Unassembled WGS sequence"/>
</dbReference>
<dbReference type="AlphaFoldDB" id="A0A419VVM5"/>
<dbReference type="EMBL" id="RAPN01000005">
    <property type="protein sequence ID" value="RKD86183.1"/>
    <property type="molecule type" value="Genomic_DNA"/>
</dbReference>
<dbReference type="OrthoDB" id="9801152at2"/>
<feature type="binding site" evidence="12">
    <location>
        <position position="420"/>
    </location>
    <ligand>
        <name>Mg(2+)</name>
        <dbReference type="ChEBI" id="CHEBI:18420"/>
        <label>2</label>
    </ligand>
</feature>
<comment type="subcellular location">
    <subcellularLocation>
        <location evidence="1 12">Cytoplasm</location>
    </subcellularLocation>
</comment>
<dbReference type="Gene3D" id="3.30.930.10">
    <property type="entry name" value="Bira Bifunctional Protein, Domain 2"/>
    <property type="match status" value="1"/>
</dbReference>
<keyword evidence="6 12" id="KW-0547">Nucleotide-binding</keyword>
<evidence type="ECO:0000256" key="11">
    <source>
        <dbReference type="ARBA" id="ARBA00048573"/>
    </source>
</evidence>
<dbReference type="InterPro" id="IPR006195">
    <property type="entry name" value="aa-tRNA-synth_II"/>
</dbReference>
<keyword evidence="16" id="KW-1185">Reference proteome</keyword>
<accession>A0A419VVM5</accession>
<dbReference type="PANTHER" id="PTHR42918">
    <property type="entry name" value="LYSYL-TRNA SYNTHETASE"/>
    <property type="match status" value="1"/>
</dbReference>
<dbReference type="HAMAP" id="MF_00252">
    <property type="entry name" value="Lys_tRNA_synth_class2"/>
    <property type="match status" value="1"/>
</dbReference>
<name>A0A419VVM5_9BACT</name>
<evidence type="ECO:0000256" key="3">
    <source>
        <dbReference type="ARBA" id="ARBA00022490"/>
    </source>
</evidence>
<dbReference type="GO" id="GO:0005524">
    <property type="term" value="F:ATP binding"/>
    <property type="evidence" value="ECO:0007669"/>
    <property type="project" value="UniProtKB-UniRule"/>
</dbReference>
<dbReference type="NCBIfam" id="NF001756">
    <property type="entry name" value="PRK00484.1"/>
    <property type="match status" value="1"/>
</dbReference>
<comment type="catalytic activity">
    <reaction evidence="11 12 13">
        <text>tRNA(Lys) + L-lysine + ATP = L-lysyl-tRNA(Lys) + AMP + diphosphate</text>
        <dbReference type="Rhea" id="RHEA:20792"/>
        <dbReference type="Rhea" id="RHEA-COMP:9696"/>
        <dbReference type="Rhea" id="RHEA-COMP:9697"/>
        <dbReference type="ChEBI" id="CHEBI:30616"/>
        <dbReference type="ChEBI" id="CHEBI:32551"/>
        <dbReference type="ChEBI" id="CHEBI:33019"/>
        <dbReference type="ChEBI" id="CHEBI:78442"/>
        <dbReference type="ChEBI" id="CHEBI:78529"/>
        <dbReference type="ChEBI" id="CHEBI:456215"/>
        <dbReference type="EC" id="6.1.1.6"/>
    </reaction>
</comment>
<evidence type="ECO:0000256" key="12">
    <source>
        <dbReference type="HAMAP-Rule" id="MF_00252"/>
    </source>
</evidence>
<comment type="cofactor">
    <cofactor evidence="12 13">
        <name>Mg(2+)</name>
        <dbReference type="ChEBI" id="CHEBI:18420"/>
    </cofactor>
    <text evidence="12 13">Binds 3 Mg(2+) ions per subunit.</text>
</comment>
<proteinExistence type="inferred from homology"/>
<comment type="caution">
    <text evidence="15">The sequence shown here is derived from an EMBL/GenBank/DDBJ whole genome shotgun (WGS) entry which is preliminary data.</text>
</comment>
<dbReference type="EC" id="6.1.1.6" evidence="12"/>
<evidence type="ECO:0000256" key="8">
    <source>
        <dbReference type="ARBA" id="ARBA00022842"/>
    </source>
</evidence>
<dbReference type="Pfam" id="PF00152">
    <property type="entry name" value="tRNA-synt_2"/>
    <property type="match status" value="1"/>
</dbReference>
<dbReference type="FunFam" id="3.30.930.10:FF:000238">
    <property type="entry name" value="Lysine--tRNA ligase"/>
    <property type="match status" value="1"/>
</dbReference>
<dbReference type="GO" id="GO:0004824">
    <property type="term" value="F:lysine-tRNA ligase activity"/>
    <property type="evidence" value="ECO:0007669"/>
    <property type="project" value="UniProtKB-UniRule"/>
</dbReference>
<feature type="domain" description="Aminoacyl-transfer RNA synthetases class-II family profile" evidence="14">
    <location>
        <begin position="187"/>
        <end position="501"/>
    </location>
</feature>
<keyword evidence="8 12" id="KW-0460">Magnesium</keyword>
<evidence type="ECO:0000259" key="14">
    <source>
        <dbReference type="PROSITE" id="PS50862"/>
    </source>
</evidence>
<feature type="binding site" evidence="12">
    <location>
        <position position="420"/>
    </location>
    <ligand>
        <name>Mg(2+)</name>
        <dbReference type="ChEBI" id="CHEBI:18420"/>
        <label>1</label>
    </ligand>
</feature>
<dbReference type="NCBIfam" id="TIGR00499">
    <property type="entry name" value="lysS_bact"/>
    <property type="match status" value="1"/>
</dbReference>
<organism evidence="15 16">
    <name type="scientific">Mangrovibacterium diazotrophicum</name>
    <dbReference type="NCBI Taxonomy" id="1261403"/>
    <lineage>
        <taxon>Bacteria</taxon>
        <taxon>Pseudomonadati</taxon>
        <taxon>Bacteroidota</taxon>
        <taxon>Bacteroidia</taxon>
        <taxon>Marinilabiliales</taxon>
        <taxon>Prolixibacteraceae</taxon>
        <taxon>Mangrovibacterium</taxon>
    </lineage>
</organism>
<feature type="binding site" evidence="12">
    <location>
        <position position="413"/>
    </location>
    <ligand>
        <name>Mg(2+)</name>
        <dbReference type="ChEBI" id="CHEBI:18420"/>
        <label>1</label>
    </ligand>
</feature>
<dbReference type="PRINTS" id="PR00982">
    <property type="entry name" value="TRNASYNTHLYS"/>
</dbReference>
<evidence type="ECO:0000256" key="7">
    <source>
        <dbReference type="ARBA" id="ARBA00022840"/>
    </source>
</evidence>
<gene>
    <name evidence="12" type="primary">lysS</name>
    <name evidence="15" type="ORF">BC643_4500</name>
</gene>
<evidence type="ECO:0000313" key="15">
    <source>
        <dbReference type="EMBL" id="RKD86183.1"/>
    </source>
</evidence>
<dbReference type="PANTHER" id="PTHR42918:SF15">
    <property type="entry name" value="LYSINE--TRNA LIGASE, CHLOROPLASTIC_MITOCHONDRIAL"/>
    <property type="match status" value="1"/>
</dbReference>
<protein>
    <recommendedName>
        <fullName evidence="12">Lysine--tRNA ligase</fullName>
        <ecNumber evidence="12">6.1.1.6</ecNumber>
    </recommendedName>
    <alternativeName>
        <fullName evidence="12">Lysyl-tRNA synthetase</fullName>
        <shortName evidence="12">LysRS</shortName>
    </alternativeName>
</protein>
<evidence type="ECO:0000256" key="1">
    <source>
        <dbReference type="ARBA" id="ARBA00004496"/>
    </source>
</evidence>
<dbReference type="SUPFAM" id="SSF50249">
    <property type="entry name" value="Nucleic acid-binding proteins"/>
    <property type="match status" value="1"/>
</dbReference>
<evidence type="ECO:0000256" key="10">
    <source>
        <dbReference type="ARBA" id="ARBA00023146"/>
    </source>
</evidence>
<evidence type="ECO:0000256" key="6">
    <source>
        <dbReference type="ARBA" id="ARBA00022741"/>
    </source>
</evidence>
<keyword evidence="9 12" id="KW-0648">Protein biosynthesis</keyword>
<dbReference type="FunFam" id="2.40.50.140:FF:000024">
    <property type="entry name" value="Lysine--tRNA ligase"/>
    <property type="match status" value="1"/>
</dbReference>
<dbReference type="RefSeq" id="WP_120275549.1">
    <property type="nucleotide sequence ID" value="NZ_RAPN01000005.1"/>
</dbReference>
<dbReference type="InterPro" id="IPR012340">
    <property type="entry name" value="NA-bd_OB-fold"/>
</dbReference>
<dbReference type="CDD" id="cd00775">
    <property type="entry name" value="LysRS_core"/>
    <property type="match status" value="1"/>
</dbReference>
<dbReference type="InterPro" id="IPR004364">
    <property type="entry name" value="Aa-tRNA-synt_II"/>
</dbReference>
<dbReference type="InterPro" id="IPR002313">
    <property type="entry name" value="Lys-tRNA-ligase_II"/>
</dbReference>
<dbReference type="Pfam" id="PF01336">
    <property type="entry name" value="tRNA_anti-codon"/>
    <property type="match status" value="1"/>
</dbReference>
<dbReference type="SUPFAM" id="SSF55681">
    <property type="entry name" value="Class II aaRS and biotin synthetases"/>
    <property type="match status" value="1"/>
</dbReference>
<evidence type="ECO:0000256" key="9">
    <source>
        <dbReference type="ARBA" id="ARBA00022917"/>
    </source>
</evidence>
<dbReference type="Gene3D" id="2.40.50.140">
    <property type="entry name" value="Nucleic acid-binding proteins"/>
    <property type="match status" value="1"/>
</dbReference>
<dbReference type="GO" id="GO:0005829">
    <property type="term" value="C:cytosol"/>
    <property type="evidence" value="ECO:0007669"/>
    <property type="project" value="TreeGrafter"/>
</dbReference>
<evidence type="ECO:0000313" key="16">
    <source>
        <dbReference type="Proteomes" id="UP000283387"/>
    </source>
</evidence>
<dbReference type="GO" id="GO:0000049">
    <property type="term" value="F:tRNA binding"/>
    <property type="evidence" value="ECO:0007669"/>
    <property type="project" value="TreeGrafter"/>
</dbReference>
<dbReference type="InterPro" id="IPR045864">
    <property type="entry name" value="aa-tRNA-synth_II/BPL/LPL"/>
</dbReference>
<reference evidence="15 16" key="1">
    <citation type="submission" date="2018-09" db="EMBL/GenBank/DDBJ databases">
        <title>Genomic Encyclopedia of Archaeal and Bacterial Type Strains, Phase II (KMG-II): from individual species to whole genera.</title>
        <authorList>
            <person name="Goeker M."/>
        </authorList>
    </citation>
    <scope>NUCLEOTIDE SEQUENCE [LARGE SCALE GENOMIC DNA]</scope>
    <source>
        <strain evidence="15 16">DSM 27148</strain>
    </source>
</reference>
<dbReference type="InterPro" id="IPR018149">
    <property type="entry name" value="Lys-tRNA-synth_II_C"/>
</dbReference>
<keyword evidence="3 12" id="KW-0963">Cytoplasm</keyword>
<evidence type="ECO:0000256" key="5">
    <source>
        <dbReference type="ARBA" id="ARBA00022723"/>
    </source>
</evidence>
<sequence length="573" mass="65977">MSTAELSEQEVIRRNSLAKLRELGIEPYPAEEFPVNAKTAEIKAGYDPEKNNFQEVVLAGRIMSRRIMGKASFAELQDDSGRIQLYINRDEICEGEDKTLYNDVFKKLMDIGDFIGVKGFAFTTQVGEKSVHVKELFMLSKCLRPLPIVKEKDGVIYDAFTDPEQRYRQRYVDLVVNPQVRDVFVKRTKIINTMRQMFNEHGYLEVETPILQSIPGGAAARPFITHHNSLNIPLYLRIANELYLKRLIVGGFEGVYEFAKDFRNEGMDRTHNPEFTAMEIYVAYKDYKWMMNFTEEMVERVALALHGKTEVQVGDKIIDFKRPYPRVTMYEAIKEHTGYDIAGKSEAELREICDKLGIETDPTMGKGKLIDEIFGEKCEHNYVQPTFIIDYPVEMSPLTKKHREHPELTERFELMVNGKELANAYSELNDPIDQRERFEDQMKLSEKGDDEAMFIDQDFLRALEYGMPPTSGMGIGIDRLTMFMTNSPSIQDVLFFPQMKPEKKADADTDEKYEAKGIPSDWIDVLRKMGFKKVDALKDVKAGKLFNDLCGYNKKNKLGLENPSMEDVTNWIA</sequence>
<keyword evidence="5 12" id="KW-0479">Metal-binding</keyword>
<keyword evidence="10 12" id="KW-0030">Aminoacyl-tRNA synthetase</keyword>
<comment type="similarity">
    <text evidence="2 12">Belongs to the class-II aminoacyl-tRNA synthetase family.</text>
</comment>
<dbReference type="CDD" id="cd04322">
    <property type="entry name" value="LysRS_N"/>
    <property type="match status" value="1"/>
</dbReference>
<dbReference type="PROSITE" id="PS50862">
    <property type="entry name" value="AA_TRNA_LIGASE_II"/>
    <property type="match status" value="1"/>
</dbReference>
<comment type="subunit">
    <text evidence="12">Homodimer.</text>
</comment>
<evidence type="ECO:0000256" key="4">
    <source>
        <dbReference type="ARBA" id="ARBA00022598"/>
    </source>
</evidence>
<dbReference type="InterPro" id="IPR044136">
    <property type="entry name" value="Lys-tRNA-ligase_II_N"/>
</dbReference>
<keyword evidence="4 12" id="KW-0436">Ligase</keyword>
<evidence type="ECO:0000256" key="13">
    <source>
        <dbReference type="RuleBase" id="RU000336"/>
    </source>
</evidence>
<dbReference type="GO" id="GO:0006430">
    <property type="term" value="P:lysyl-tRNA aminoacylation"/>
    <property type="evidence" value="ECO:0007669"/>
    <property type="project" value="UniProtKB-UniRule"/>
</dbReference>
<keyword evidence="7 12" id="KW-0067">ATP-binding</keyword>
<evidence type="ECO:0000256" key="2">
    <source>
        <dbReference type="ARBA" id="ARBA00008226"/>
    </source>
</evidence>